<gene>
    <name evidence="8" type="primary">Contig10201.g10894</name>
    <name evidence="8" type="ORF">STYLEM_17222</name>
</gene>
<keyword evidence="3 6" id="KW-0547">Nucleotide-binding</keyword>
<protein>
    <submittedName>
        <fullName evidence="8">Likely protein kinase</fullName>
    </submittedName>
</protein>
<evidence type="ECO:0000259" key="7">
    <source>
        <dbReference type="PROSITE" id="PS50011"/>
    </source>
</evidence>
<keyword evidence="4 8" id="KW-0418">Kinase</keyword>
<dbReference type="AlphaFoldDB" id="A0A078B1A1"/>
<feature type="domain" description="Protein kinase" evidence="7">
    <location>
        <begin position="81"/>
        <end position="221"/>
    </location>
</feature>
<accession>A0A078B1A1</accession>
<dbReference type="Gene3D" id="1.10.510.10">
    <property type="entry name" value="Transferase(Phosphotransferase) domain 1"/>
    <property type="match status" value="1"/>
</dbReference>
<dbReference type="InParanoid" id="A0A078B1A1"/>
<keyword evidence="5 6" id="KW-0067">ATP-binding</keyword>
<evidence type="ECO:0000256" key="6">
    <source>
        <dbReference type="PIRSR" id="PIRSR630616-2"/>
    </source>
</evidence>
<dbReference type="GO" id="GO:0004674">
    <property type="term" value="F:protein serine/threonine kinase activity"/>
    <property type="evidence" value="ECO:0007669"/>
    <property type="project" value="UniProtKB-KW"/>
</dbReference>
<feature type="binding site" evidence="6">
    <location>
        <position position="112"/>
    </location>
    <ligand>
        <name>ATP</name>
        <dbReference type="ChEBI" id="CHEBI:30616"/>
    </ligand>
</feature>
<evidence type="ECO:0000256" key="2">
    <source>
        <dbReference type="ARBA" id="ARBA00022679"/>
    </source>
</evidence>
<keyword evidence="9" id="KW-1185">Reference proteome</keyword>
<dbReference type="PROSITE" id="PS50011">
    <property type="entry name" value="PROTEIN_KINASE_DOM"/>
    <property type="match status" value="1"/>
</dbReference>
<dbReference type="SUPFAM" id="SSF56112">
    <property type="entry name" value="Protein kinase-like (PK-like)"/>
    <property type="match status" value="1"/>
</dbReference>
<evidence type="ECO:0000256" key="5">
    <source>
        <dbReference type="ARBA" id="ARBA00022840"/>
    </source>
</evidence>
<dbReference type="EMBL" id="CCKQ01016225">
    <property type="protein sequence ID" value="CDW88106.1"/>
    <property type="molecule type" value="Genomic_DNA"/>
</dbReference>
<evidence type="ECO:0000313" key="8">
    <source>
        <dbReference type="EMBL" id="CDW88106.1"/>
    </source>
</evidence>
<dbReference type="Pfam" id="PF00069">
    <property type="entry name" value="Pkinase"/>
    <property type="match status" value="1"/>
</dbReference>
<evidence type="ECO:0000313" key="9">
    <source>
        <dbReference type="Proteomes" id="UP000039865"/>
    </source>
</evidence>
<evidence type="ECO:0000256" key="1">
    <source>
        <dbReference type="ARBA" id="ARBA00022527"/>
    </source>
</evidence>
<dbReference type="InterPro" id="IPR030616">
    <property type="entry name" value="Aur-like"/>
</dbReference>
<dbReference type="Proteomes" id="UP000039865">
    <property type="component" value="Unassembled WGS sequence"/>
</dbReference>
<name>A0A078B1A1_STYLE</name>
<dbReference type="GO" id="GO:0005524">
    <property type="term" value="F:ATP binding"/>
    <property type="evidence" value="ECO:0007669"/>
    <property type="project" value="UniProtKB-KW"/>
</dbReference>
<proteinExistence type="predicted"/>
<keyword evidence="2" id="KW-0808">Transferase</keyword>
<organism evidence="8 9">
    <name type="scientific">Stylonychia lemnae</name>
    <name type="common">Ciliate</name>
    <dbReference type="NCBI Taxonomy" id="5949"/>
    <lineage>
        <taxon>Eukaryota</taxon>
        <taxon>Sar</taxon>
        <taxon>Alveolata</taxon>
        <taxon>Ciliophora</taxon>
        <taxon>Intramacronucleata</taxon>
        <taxon>Spirotrichea</taxon>
        <taxon>Stichotrichia</taxon>
        <taxon>Sporadotrichida</taxon>
        <taxon>Oxytrichidae</taxon>
        <taxon>Stylonychinae</taxon>
        <taxon>Stylonychia</taxon>
    </lineage>
</organism>
<dbReference type="PANTHER" id="PTHR24350">
    <property type="entry name" value="SERINE/THREONINE-PROTEIN KINASE IAL-RELATED"/>
    <property type="match status" value="1"/>
</dbReference>
<evidence type="ECO:0000256" key="3">
    <source>
        <dbReference type="ARBA" id="ARBA00022741"/>
    </source>
</evidence>
<dbReference type="Gene3D" id="3.30.200.20">
    <property type="entry name" value="Phosphorylase Kinase, domain 1"/>
    <property type="match status" value="1"/>
</dbReference>
<reference evidence="8 9" key="1">
    <citation type="submission" date="2014-06" db="EMBL/GenBank/DDBJ databases">
        <authorList>
            <person name="Swart Estienne"/>
        </authorList>
    </citation>
    <scope>NUCLEOTIDE SEQUENCE [LARGE SCALE GENOMIC DNA]</scope>
    <source>
        <strain evidence="8 9">130c</strain>
    </source>
</reference>
<dbReference type="InterPro" id="IPR000719">
    <property type="entry name" value="Prot_kinase_dom"/>
</dbReference>
<evidence type="ECO:0000256" key="4">
    <source>
        <dbReference type="ARBA" id="ARBA00022777"/>
    </source>
</evidence>
<sequence length="221" mass="26181">MLKKRIDHFFDCNHNIHSPFQAQHQMANHNLMDSFQSQSKKESIPVNMRHYEDQKLIHEYQFSYLEILFLNENKGRNKSSSMIGFRVSKSSFGQVLLVTDLQEIFKQQYALKIITKEKIANSFEQQIIEEIQTQRQLRNTKGVVQLYEIFEDNDCIYLLLDYYNVGDLITYISYYGIIDMKPENILIRKKQQKCEQFKSQSSEELEVSIADFGLAKIIQEK</sequence>
<keyword evidence="1" id="KW-0723">Serine/threonine-protein kinase</keyword>
<dbReference type="InterPro" id="IPR011009">
    <property type="entry name" value="Kinase-like_dom_sf"/>
</dbReference>